<sequence length="818" mass="89406">MASLVLSRVRCRAVFSAIFVALVFTPRSPGPGVSIAPFHLAGADASLSALVRKAKDLVGQQWRSGSRDIAPYFGVTHGYIKLLLGSDPVSYEKYKSLAEHYASITEETRAAVGSPNFDMINRRNGPRLAAIRHEVKLLLERVLGKELVTQQSLASDSSRGGADNGGPPSQVRMRLYGGPLGTGFTDINVTNLLSALTATDESVLFDFQPSLQLQPGYESQAQQRPLAAQQGVALSDPLLRPGAGETNSRLEQTGFQQAPSQTAHHQVQTPYQEVPQRVRDPHQTAPPEIPVPNEAMHQKTRVPHEMIHHKVPTQEMLPGEMTRQQMGMPHQLVWGQPHTAQSVEPSALAPFVRPAPPHVHTPVQPIPQHLRMPLHPAPQQMRPQHGAVVGSQQHAILDGRKQVAEREMEEAYRRNQQMTAQLQRLEGLVSESRQVLGALQNSIGEIRTFNDSSALERDRFLQVKEGIERTLQDASEKCVISPQVLTGAQQEELQKAFIRERTEIVALLQTFRSQYATFQELTQEADRVAQEAGVPQNPSPFGGLTAMTQILEAMKQEAETLRAEAARVVKLIEGQHLQLQGDVSKFARLLADAVKTCVTAVESEENRLTGASKIVRDQAAALLGKLGSVAERASRLRHRQDMLGLERLRTEKAGWPTDDEPQETEAIAEEVAMLQASMRSLTVEVDSTIGTALGLGREVEALRNGKASFPAPVGSQELRQRLEELGRMLVELQQALATSSSNALSQTTMAASKLQHARAADEARAAMRKKLQPVVEPARTTQAQTEVATSAPGTGAMNGSDVQSGEYDLTQDSNPDPN</sequence>
<feature type="coiled-coil region" evidence="1">
    <location>
        <begin position="544"/>
        <end position="571"/>
    </location>
</feature>
<evidence type="ECO:0000256" key="3">
    <source>
        <dbReference type="SAM" id="SignalP"/>
    </source>
</evidence>
<evidence type="ECO:0008006" key="6">
    <source>
        <dbReference type="Google" id="ProtNLM"/>
    </source>
</evidence>
<feature type="coiled-coil region" evidence="1">
    <location>
        <begin position="401"/>
        <end position="428"/>
    </location>
</feature>
<accession>A0A2C6KRR5</accession>
<feature type="compositionally biased region" description="Polar residues" evidence="2">
    <location>
        <begin position="779"/>
        <end position="792"/>
    </location>
</feature>
<organism evidence="4 5">
    <name type="scientific">Cystoisospora suis</name>
    <dbReference type="NCBI Taxonomy" id="483139"/>
    <lineage>
        <taxon>Eukaryota</taxon>
        <taxon>Sar</taxon>
        <taxon>Alveolata</taxon>
        <taxon>Apicomplexa</taxon>
        <taxon>Conoidasida</taxon>
        <taxon>Coccidia</taxon>
        <taxon>Eucoccidiorida</taxon>
        <taxon>Eimeriorina</taxon>
        <taxon>Sarcocystidae</taxon>
        <taxon>Cystoisospora</taxon>
    </lineage>
</organism>
<dbReference type="Proteomes" id="UP000221165">
    <property type="component" value="Unassembled WGS sequence"/>
</dbReference>
<keyword evidence="5" id="KW-1185">Reference proteome</keyword>
<dbReference type="EMBL" id="MIGC01003662">
    <property type="protein sequence ID" value="PHJ19072.1"/>
    <property type="molecule type" value="Genomic_DNA"/>
</dbReference>
<feature type="signal peptide" evidence="3">
    <location>
        <begin position="1"/>
        <end position="16"/>
    </location>
</feature>
<dbReference type="OrthoDB" id="10353814at2759"/>
<gene>
    <name evidence="4" type="ORF">CSUI_007093</name>
</gene>
<dbReference type="VEuPathDB" id="ToxoDB:CSUI_007093"/>
<dbReference type="AlphaFoldDB" id="A0A2C6KRR5"/>
<proteinExistence type="predicted"/>
<evidence type="ECO:0000313" key="4">
    <source>
        <dbReference type="EMBL" id="PHJ19072.1"/>
    </source>
</evidence>
<evidence type="ECO:0000313" key="5">
    <source>
        <dbReference type="Proteomes" id="UP000221165"/>
    </source>
</evidence>
<feature type="chain" id="PRO_5013242755" description="Transmembrane protein" evidence="3">
    <location>
        <begin position="17"/>
        <end position="818"/>
    </location>
</feature>
<protein>
    <recommendedName>
        <fullName evidence="6">Transmembrane protein</fullName>
    </recommendedName>
</protein>
<keyword evidence="3" id="KW-0732">Signal</keyword>
<evidence type="ECO:0000256" key="1">
    <source>
        <dbReference type="SAM" id="Coils"/>
    </source>
</evidence>
<keyword evidence="1" id="KW-0175">Coiled coil</keyword>
<evidence type="ECO:0000256" key="2">
    <source>
        <dbReference type="SAM" id="MobiDB-lite"/>
    </source>
</evidence>
<comment type="caution">
    <text evidence="4">The sequence shown here is derived from an EMBL/GenBank/DDBJ whole genome shotgun (WGS) entry which is preliminary data.</text>
</comment>
<feature type="region of interest" description="Disordered" evidence="2">
    <location>
        <begin position="772"/>
        <end position="818"/>
    </location>
</feature>
<dbReference type="GeneID" id="94430454"/>
<name>A0A2C6KRR5_9APIC</name>
<dbReference type="RefSeq" id="XP_067920774.1">
    <property type="nucleotide sequence ID" value="XM_068067243.1"/>
</dbReference>
<reference evidence="4 5" key="1">
    <citation type="journal article" date="2017" name="Int. J. Parasitol.">
        <title>The genome of the protozoan parasite Cystoisospora suis and a reverse vaccinology approach to identify vaccine candidates.</title>
        <authorList>
            <person name="Palmieri N."/>
            <person name="Shrestha A."/>
            <person name="Ruttkowski B."/>
            <person name="Beck T."/>
            <person name="Vogl C."/>
            <person name="Tomley F."/>
            <person name="Blake D.P."/>
            <person name="Joachim A."/>
        </authorList>
    </citation>
    <scope>NUCLEOTIDE SEQUENCE [LARGE SCALE GENOMIC DNA]</scope>
    <source>
        <strain evidence="4 5">Wien I</strain>
    </source>
</reference>